<protein>
    <recommendedName>
        <fullName evidence="2">DNA-directed DNA polymerase</fullName>
        <ecNumber evidence="2">2.7.7.7</ecNumber>
    </recommendedName>
</protein>
<feature type="non-terminal residue" evidence="12">
    <location>
        <position position="1"/>
    </location>
</feature>
<feature type="domain" description="Bacterial DNA polymerase III alpha subunit NTPase" evidence="9">
    <location>
        <begin position="2"/>
        <end position="105"/>
    </location>
</feature>
<dbReference type="InterPro" id="IPR004805">
    <property type="entry name" value="DnaE2/DnaE/PolC"/>
</dbReference>
<evidence type="ECO:0000256" key="5">
    <source>
        <dbReference type="ARBA" id="ARBA00022705"/>
    </source>
</evidence>
<dbReference type="InterPro" id="IPR004365">
    <property type="entry name" value="NA-bd_OB_tRNA"/>
</dbReference>
<dbReference type="Gene3D" id="1.10.10.1600">
    <property type="entry name" value="Bacterial DNA polymerase III alpha subunit, thumb domain"/>
    <property type="match status" value="1"/>
</dbReference>
<dbReference type="NCBIfam" id="TIGR00594">
    <property type="entry name" value="polc"/>
    <property type="match status" value="1"/>
</dbReference>
<dbReference type="Gene3D" id="2.40.50.140">
    <property type="entry name" value="Nucleic acid-binding proteins"/>
    <property type="match status" value="1"/>
</dbReference>
<dbReference type="InterPro" id="IPR040982">
    <property type="entry name" value="DNA_pol3_finger"/>
</dbReference>
<dbReference type="Pfam" id="PF14579">
    <property type="entry name" value="HHH_6"/>
    <property type="match status" value="1"/>
</dbReference>
<feature type="domain" description="OB" evidence="8">
    <location>
        <begin position="539"/>
        <end position="616"/>
    </location>
</feature>
<dbReference type="Pfam" id="PF07733">
    <property type="entry name" value="DNA_pol3_alpha"/>
    <property type="match status" value="1"/>
</dbReference>
<sequence>YADVDRVAKQIPPTLDMTLERAENESAPLKELMQRDPRVTELLSVAKRLEGMTRHASVHAAGVVIAPKPLTEFVPLYKNQRDEITTQWAMKEIERIGLLKMDFLGLRTLTLLNDAVETIRQHKSIELALEDIPLDDYKTYQLFADGKTLGIFQFESSGMREVLRKAKPQRIDDLIALNALYRPGPLRGGVIDDFIARKHGKVAIKYEVPELEPILSDTYGVIAYQEQVMKIASDLAGFSMGEADLLRKAMGKKDARVMKAQRDRFIEGATERNLPKNKAKKIFELMEYFAGYGFNKSHSTAYALLAYQTAYLKANYPWYFMAALLTSESQNTDKLGVYLGECRDMAVPILAPDVNVSDVRFTVDSEGIRFGLGAIKNVGELAIMSILACRAETQQIRSLHSLCENVDLRLVNKRVLEGLVKAGALDSLVQSASSESDVSKARSKLFAMIDRAVEHGSRSQRDRELGQSQLFDDLNGDSSFENGIDLPNVASWSEIQKLSYEKESLGLYFSGHPLDRYTSVLTMKGIRPIAELGVSSPSVCVGGIVTAARQLKTRRGDAMAVFTLTDQSAGLEVVVFPEAFRKCHAMTTNDTMVVVRGKFERDDETTKMIASDISLIEELDTNVVKEITVQLTAPRHDRKTFEELAKIFSAHSGDQTISVELQVPHNGEVWKVLADLDQVRIKPSLQLIEAIENVCGKGTVSLN</sequence>
<evidence type="ECO:0000313" key="12">
    <source>
        <dbReference type="EMBL" id="SVA24410.1"/>
    </source>
</evidence>
<organism evidence="12">
    <name type="scientific">marine metagenome</name>
    <dbReference type="NCBI Taxonomy" id="408172"/>
    <lineage>
        <taxon>unclassified sequences</taxon>
        <taxon>metagenomes</taxon>
        <taxon>ecological metagenomes</taxon>
    </lineage>
</organism>
<reference evidence="12" key="1">
    <citation type="submission" date="2018-05" db="EMBL/GenBank/DDBJ databases">
        <authorList>
            <person name="Lanie J.A."/>
            <person name="Ng W.-L."/>
            <person name="Kazmierczak K.M."/>
            <person name="Andrzejewski T.M."/>
            <person name="Davidsen T.M."/>
            <person name="Wayne K.J."/>
            <person name="Tettelin H."/>
            <person name="Glass J.I."/>
            <person name="Rusch D."/>
            <person name="Podicherti R."/>
            <person name="Tsui H.-C.T."/>
            <person name="Winkler M.E."/>
        </authorList>
    </citation>
    <scope>NUCLEOTIDE SEQUENCE</scope>
</reference>
<dbReference type="InterPro" id="IPR012340">
    <property type="entry name" value="NA-bd_OB-fold"/>
</dbReference>
<dbReference type="GO" id="GO:0008408">
    <property type="term" value="F:3'-5' exonuclease activity"/>
    <property type="evidence" value="ECO:0007669"/>
    <property type="project" value="InterPro"/>
</dbReference>
<dbReference type="Gene3D" id="1.10.150.870">
    <property type="match status" value="1"/>
</dbReference>
<dbReference type="GO" id="GO:0006260">
    <property type="term" value="P:DNA replication"/>
    <property type="evidence" value="ECO:0007669"/>
    <property type="project" value="UniProtKB-KW"/>
</dbReference>
<dbReference type="EMBL" id="UINC01005925">
    <property type="protein sequence ID" value="SVA24410.1"/>
    <property type="molecule type" value="Genomic_DNA"/>
</dbReference>
<evidence type="ECO:0000256" key="1">
    <source>
        <dbReference type="ARBA" id="ARBA00004496"/>
    </source>
</evidence>
<keyword evidence="4" id="KW-0548">Nucleotidyltransferase</keyword>
<dbReference type="Pfam" id="PF01336">
    <property type="entry name" value="tRNA_anti-codon"/>
    <property type="match status" value="1"/>
</dbReference>
<proteinExistence type="predicted"/>
<keyword evidence="5" id="KW-0235">DNA replication</keyword>
<evidence type="ECO:0000259" key="8">
    <source>
        <dbReference type="Pfam" id="PF01336"/>
    </source>
</evidence>
<comment type="subcellular location">
    <subcellularLocation>
        <location evidence="1">Cytoplasm</location>
    </subcellularLocation>
</comment>
<dbReference type="InterPro" id="IPR011708">
    <property type="entry name" value="DNA_pol3_alpha_NTPase_dom"/>
</dbReference>
<evidence type="ECO:0000256" key="7">
    <source>
        <dbReference type="ARBA" id="ARBA00049244"/>
    </source>
</evidence>
<dbReference type="EC" id="2.7.7.7" evidence="2"/>
<evidence type="ECO:0000256" key="3">
    <source>
        <dbReference type="ARBA" id="ARBA00022679"/>
    </source>
</evidence>
<evidence type="ECO:0000259" key="9">
    <source>
        <dbReference type="Pfam" id="PF07733"/>
    </source>
</evidence>
<feature type="domain" description="DNA polymerase III alpha subunit finger" evidence="11">
    <location>
        <begin position="108"/>
        <end position="273"/>
    </location>
</feature>
<evidence type="ECO:0000256" key="4">
    <source>
        <dbReference type="ARBA" id="ARBA00022695"/>
    </source>
</evidence>
<evidence type="ECO:0000256" key="2">
    <source>
        <dbReference type="ARBA" id="ARBA00012417"/>
    </source>
</evidence>
<comment type="catalytic activity">
    <reaction evidence="7">
        <text>DNA(n) + a 2'-deoxyribonucleoside 5'-triphosphate = DNA(n+1) + diphosphate</text>
        <dbReference type="Rhea" id="RHEA:22508"/>
        <dbReference type="Rhea" id="RHEA-COMP:17339"/>
        <dbReference type="Rhea" id="RHEA-COMP:17340"/>
        <dbReference type="ChEBI" id="CHEBI:33019"/>
        <dbReference type="ChEBI" id="CHEBI:61560"/>
        <dbReference type="ChEBI" id="CHEBI:173112"/>
        <dbReference type="EC" id="2.7.7.7"/>
    </reaction>
</comment>
<keyword evidence="3" id="KW-0808">Transferase</keyword>
<dbReference type="GO" id="GO:0003887">
    <property type="term" value="F:DNA-directed DNA polymerase activity"/>
    <property type="evidence" value="ECO:0007669"/>
    <property type="project" value="UniProtKB-KW"/>
</dbReference>
<dbReference type="InterPro" id="IPR029460">
    <property type="entry name" value="DNAPol_HHH"/>
</dbReference>
<dbReference type="PANTHER" id="PTHR32294">
    <property type="entry name" value="DNA POLYMERASE III SUBUNIT ALPHA"/>
    <property type="match status" value="1"/>
</dbReference>
<dbReference type="InterPro" id="IPR041931">
    <property type="entry name" value="DNA_pol3_alpha_thumb_dom"/>
</dbReference>
<evidence type="ECO:0000259" key="10">
    <source>
        <dbReference type="Pfam" id="PF14579"/>
    </source>
</evidence>
<keyword evidence="6" id="KW-0239">DNA-directed DNA polymerase</keyword>
<dbReference type="GO" id="GO:0003676">
    <property type="term" value="F:nucleic acid binding"/>
    <property type="evidence" value="ECO:0007669"/>
    <property type="project" value="InterPro"/>
</dbReference>
<gene>
    <name evidence="12" type="ORF">METZ01_LOCUS77264</name>
</gene>
<name>A0A381U856_9ZZZZ</name>
<dbReference type="Pfam" id="PF17657">
    <property type="entry name" value="DNA_pol3_finger"/>
    <property type="match status" value="1"/>
</dbReference>
<dbReference type="GO" id="GO:0005737">
    <property type="term" value="C:cytoplasm"/>
    <property type="evidence" value="ECO:0007669"/>
    <property type="project" value="UniProtKB-SubCell"/>
</dbReference>
<evidence type="ECO:0000259" key="11">
    <source>
        <dbReference type="Pfam" id="PF17657"/>
    </source>
</evidence>
<dbReference type="PANTHER" id="PTHR32294:SF0">
    <property type="entry name" value="DNA POLYMERASE III SUBUNIT ALPHA"/>
    <property type="match status" value="1"/>
</dbReference>
<dbReference type="AlphaFoldDB" id="A0A381U856"/>
<dbReference type="CDD" id="cd04485">
    <property type="entry name" value="DnaE_OBF"/>
    <property type="match status" value="1"/>
</dbReference>
<accession>A0A381U856</accession>
<feature type="domain" description="DNA polymerase helix-hairpin-helix motif" evidence="10">
    <location>
        <begin position="347"/>
        <end position="430"/>
    </location>
</feature>
<evidence type="ECO:0000256" key="6">
    <source>
        <dbReference type="ARBA" id="ARBA00022932"/>
    </source>
</evidence>